<dbReference type="Proteomes" id="UP000829107">
    <property type="component" value="Segment"/>
</dbReference>
<gene>
    <name evidence="1" type="ORF">vBYenM4218_009</name>
</gene>
<organism evidence="1 2">
    <name type="scientific">Yersinia phage vB_YenM_42.18</name>
    <dbReference type="NCBI Taxonomy" id="2918926"/>
    <lineage>
        <taxon>Viruses</taxon>
        <taxon>Duplodnaviria</taxon>
        <taxon>Heunggongvirae</taxon>
        <taxon>Uroviricota</taxon>
        <taxon>Caudoviricetes</taxon>
        <taxon>Peduoviridae</taxon>
        <taxon>Firavirus</taxon>
        <taxon>Firavirus YenM4218</taxon>
    </lineage>
</organism>
<accession>A0AAE9FPZ6</accession>
<evidence type="ECO:0000313" key="1">
    <source>
        <dbReference type="EMBL" id="UNA05723.1"/>
    </source>
</evidence>
<sequence length="130" mass="15380">MVKPGTYLKVHLFLCVFSDKSLLCREVRIMGQTNTDESPLSMQEWNQKVGLRHLDRIKELFKKDPDEEFERRLESLSRGKTKGIIYYAAGIKKDSHERKFRELEYHERKSVRKAALDLWVDLNSIPKDLL</sequence>
<evidence type="ECO:0000313" key="2">
    <source>
        <dbReference type="Proteomes" id="UP000829107"/>
    </source>
</evidence>
<keyword evidence="2" id="KW-1185">Reference proteome</keyword>
<proteinExistence type="predicted"/>
<protein>
    <submittedName>
        <fullName evidence="1">Replication protein</fullName>
    </submittedName>
</protein>
<name>A0AAE9FPZ6_9CAUD</name>
<reference evidence="1" key="1">
    <citation type="submission" date="2021-12" db="EMBL/GenBank/DDBJ databases">
        <title>Genomes of temperate Yersinia enterocolitica phages.</title>
        <authorList>
            <person name="Hammerl J.A."/>
            <person name="Hertwig S."/>
        </authorList>
    </citation>
    <scope>NUCLEOTIDE SEQUENCE</scope>
</reference>
<dbReference type="EMBL" id="OM046624">
    <property type="protein sequence ID" value="UNA05723.1"/>
    <property type="molecule type" value="Genomic_DNA"/>
</dbReference>